<protein>
    <recommendedName>
        <fullName evidence="20">FAR-17a/AIG1-like protein</fullName>
    </recommendedName>
</protein>
<keyword evidence="5 17" id="KW-1133">Transmembrane helix</keyword>
<comment type="catalytic activity">
    <reaction evidence="14">
        <text>13-(9Z-octadecenoyloxy)-octadecanoate + H2O = 13-hydroxy-octadecanoate + (9Z)-octadecenoate + H(+)</text>
        <dbReference type="Rhea" id="RHEA:52064"/>
        <dbReference type="ChEBI" id="CHEBI:15377"/>
        <dbReference type="ChEBI" id="CHEBI:15378"/>
        <dbReference type="ChEBI" id="CHEBI:30823"/>
        <dbReference type="ChEBI" id="CHEBI:136303"/>
        <dbReference type="ChEBI" id="CHEBI:136304"/>
    </reaction>
    <physiologicalReaction direction="left-to-right" evidence="14">
        <dbReference type="Rhea" id="RHEA:52065"/>
    </physiologicalReaction>
</comment>
<dbReference type="OrthoDB" id="1898221at2759"/>
<evidence type="ECO:0000313" key="19">
    <source>
        <dbReference type="Proteomes" id="UP000218231"/>
    </source>
</evidence>
<dbReference type="PANTHER" id="PTHR10989:SF16">
    <property type="entry name" value="AT02829P-RELATED"/>
    <property type="match status" value="1"/>
</dbReference>
<evidence type="ECO:0000256" key="7">
    <source>
        <dbReference type="ARBA" id="ARBA00047368"/>
    </source>
</evidence>
<evidence type="ECO:0000256" key="15">
    <source>
        <dbReference type="ARBA" id="ARBA00049322"/>
    </source>
</evidence>
<evidence type="ECO:0000256" key="16">
    <source>
        <dbReference type="ARBA" id="ARBA00049428"/>
    </source>
</evidence>
<evidence type="ECO:0000256" key="1">
    <source>
        <dbReference type="ARBA" id="ARBA00000923"/>
    </source>
</evidence>
<organism evidence="18 19">
    <name type="scientific">Diploscapter pachys</name>
    <dbReference type="NCBI Taxonomy" id="2018661"/>
    <lineage>
        <taxon>Eukaryota</taxon>
        <taxon>Metazoa</taxon>
        <taxon>Ecdysozoa</taxon>
        <taxon>Nematoda</taxon>
        <taxon>Chromadorea</taxon>
        <taxon>Rhabditida</taxon>
        <taxon>Rhabditina</taxon>
        <taxon>Rhabditomorpha</taxon>
        <taxon>Rhabditoidea</taxon>
        <taxon>Rhabditidae</taxon>
        <taxon>Diploscapter</taxon>
    </lineage>
</organism>
<dbReference type="GO" id="GO:0016020">
    <property type="term" value="C:membrane"/>
    <property type="evidence" value="ECO:0007669"/>
    <property type="project" value="InterPro"/>
</dbReference>
<evidence type="ECO:0000256" key="9">
    <source>
        <dbReference type="ARBA" id="ARBA00047863"/>
    </source>
</evidence>
<comment type="catalytic activity">
    <reaction evidence="15">
        <text>13-(9Z-hexadecenoyloxy)-octadecanoate + H2O = 13-hydroxy-octadecanoate + (9Z)-hexadecenoate + H(+)</text>
        <dbReference type="Rhea" id="RHEA:52076"/>
        <dbReference type="ChEBI" id="CHEBI:15377"/>
        <dbReference type="ChEBI" id="CHEBI:15378"/>
        <dbReference type="ChEBI" id="CHEBI:32372"/>
        <dbReference type="ChEBI" id="CHEBI:136304"/>
        <dbReference type="ChEBI" id="CHEBI:136315"/>
    </reaction>
    <physiologicalReaction direction="left-to-right" evidence="15">
        <dbReference type="Rhea" id="RHEA:52077"/>
    </physiologicalReaction>
</comment>
<keyword evidence="4 17" id="KW-0812">Transmembrane</keyword>
<evidence type="ECO:0000256" key="8">
    <source>
        <dbReference type="ARBA" id="ARBA00047427"/>
    </source>
</evidence>
<keyword evidence="19" id="KW-1185">Reference proteome</keyword>
<dbReference type="PANTHER" id="PTHR10989">
    <property type="entry name" value="ANDROGEN-INDUCED PROTEIN 1-RELATED"/>
    <property type="match status" value="1"/>
</dbReference>
<gene>
    <name evidence="18" type="ORF">WR25_09688</name>
</gene>
<comment type="catalytic activity">
    <reaction evidence="11">
        <text>12-(9Z-octadecenoyloxy)-octadecanoate + H2O = 12-hydroxyoctadecanoate + (9Z)-octadecenoate + H(+)</text>
        <dbReference type="Rhea" id="RHEA:52060"/>
        <dbReference type="ChEBI" id="CHEBI:15377"/>
        <dbReference type="ChEBI" id="CHEBI:15378"/>
        <dbReference type="ChEBI" id="CHEBI:30823"/>
        <dbReference type="ChEBI" id="CHEBI:84201"/>
        <dbReference type="ChEBI" id="CHEBI:136302"/>
    </reaction>
    <physiologicalReaction direction="left-to-right" evidence="11">
        <dbReference type="Rhea" id="RHEA:52061"/>
    </physiologicalReaction>
</comment>
<feature type="transmembrane region" description="Helical" evidence="17">
    <location>
        <begin position="6"/>
        <end position="24"/>
    </location>
</feature>
<comment type="catalytic activity">
    <reaction evidence="9">
        <text>9-hexadecanoyloxy-octadecanoate + H2O = 9-hydroxy-octadecanoate + hexadecanoate + H(+)</text>
        <dbReference type="Rhea" id="RHEA:52052"/>
        <dbReference type="ChEBI" id="CHEBI:7896"/>
        <dbReference type="ChEBI" id="CHEBI:15377"/>
        <dbReference type="ChEBI" id="CHEBI:15378"/>
        <dbReference type="ChEBI" id="CHEBI:83670"/>
        <dbReference type="ChEBI" id="CHEBI:136286"/>
    </reaction>
    <physiologicalReaction direction="left-to-right" evidence="9">
        <dbReference type="Rhea" id="RHEA:52053"/>
    </physiologicalReaction>
</comment>
<comment type="catalytic activity">
    <reaction evidence="8">
        <text>13-octadecanoyloxy-octadecanoate + H2O = 13-hydroxy-octadecanoate + octadecanoate + H(+)</text>
        <dbReference type="Rhea" id="RHEA:52084"/>
        <dbReference type="ChEBI" id="CHEBI:15377"/>
        <dbReference type="ChEBI" id="CHEBI:15378"/>
        <dbReference type="ChEBI" id="CHEBI:25629"/>
        <dbReference type="ChEBI" id="CHEBI:136304"/>
        <dbReference type="ChEBI" id="CHEBI:136335"/>
    </reaction>
    <physiologicalReaction direction="left-to-right" evidence="8">
        <dbReference type="Rhea" id="RHEA:52085"/>
    </physiologicalReaction>
</comment>
<comment type="catalytic activity">
    <reaction evidence="10">
        <text>12-octadecanoyloxy-octadecanoate + H2O = 12-hydroxyoctadecanoate + octadecanoate + H(+)</text>
        <dbReference type="Rhea" id="RHEA:52080"/>
        <dbReference type="ChEBI" id="CHEBI:15377"/>
        <dbReference type="ChEBI" id="CHEBI:15378"/>
        <dbReference type="ChEBI" id="CHEBI:25629"/>
        <dbReference type="ChEBI" id="CHEBI:84201"/>
        <dbReference type="ChEBI" id="CHEBI:136330"/>
    </reaction>
    <physiologicalReaction direction="left-to-right" evidence="10">
        <dbReference type="Rhea" id="RHEA:52081"/>
    </physiologicalReaction>
</comment>
<evidence type="ECO:0000256" key="4">
    <source>
        <dbReference type="ARBA" id="ARBA00022692"/>
    </source>
</evidence>
<feature type="transmembrane region" description="Helical" evidence="17">
    <location>
        <begin position="83"/>
        <end position="103"/>
    </location>
</feature>
<comment type="catalytic activity">
    <reaction evidence="13">
        <text>9-octadecanoyloxy-octadecanoate + H2O = 9-hydroxy-octadecanoate + octadecanoate + H(+)</text>
        <dbReference type="Rhea" id="RHEA:52096"/>
        <dbReference type="ChEBI" id="CHEBI:15377"/>
        <dbReference type="ChEBI" id="CHEBI:15378"/>
        <dbReference type="ChEBI" id="CHEBI:25629"/>
        <dbReference type="ChEBI" id="CHEBI:136286"/>
        <dbReference type="ChEBI" id="CHEBI:136373"/>
    </reaction>
    <physiologicalReaction direction="left-to-right" evidence="13">
        <dbReference type="Rhea" id="RHEA:52097"/>
    </physiologicalReaction>
</comment>
<evidence type="ECO:0000256" key="2">
    <source>
        <dbReference type="ARBA" id="ARBA00004127"/>
    </source>
</evidence>
<keyword evidence="6 17" id="KW-0472">Membrane</keyword>
<sequence length="175" mass="19957">MRGANAIRLTIHLLLSGVYAYLSWFDYKIIDFRYLPIPGQFFSKLVWLTSLNLSVCALFWALYLLEPNALMAGDAGEMLRRMFWYNHGLHTMPVIGVLLDLLIWNHGQPTRKSTLLLISVLSTIYVAGVHYVHSVSGFWAYPIIGQLPPLFRALFLVACVIFTYLCFVVLSQVQV</sequence>
<feature type="transmembrane region" description="Helical" evidence="17">
    <location>
        <begin position="115"/>
        <end position="133"/>
    </location>
</feature>
<comment type="catalytic activity">
    <reaction evidence="16">
        <text>12-(9Z-hexadecenoyloxy)-octadecanoate + H2O = 12-hydroxyoctadecanoate + (9Z)-hexadecenoate + H(+)</text>
        <dbReference type="Rhea" id="RHEA:52072"/>
        <dbReference type="ChEBI" id="CHEBI:15377"/>
        <dbReference type="ChEBI" id="CHEBI:15378"/>
        <dbReference type="ChEBI" id="CHEBI:32372"/>
        <dbReference type="ChEBI" id="CHEBI:84201"/>
        <dbReference type="ChEBI" id="CHEBI:136312"/>
    </reaction>
    <physiologicalReaction direction="left-to-right" evidence="16">
        <dbReference type="Rhea" id="RHEA:52073"/>
    </physiologicalReaction>
</comment>
<feature type="transmembrane region" description="Helical" evidence="17">
    <location>
        <begin position="45"/>
        <end position="63"/>
    </location>
</feature>
<comment type="catalytic activity">
    <reaction evidence="1">
        <text>9-(9Z-hexadecenoyloxy)-octadecanoate + H2O = (9Z)-hexadecenoate + 9-hydroxy-octadecanoate + H(+)</text>
        <dbReference type="Rhea" id="RHEA:52068"/>
        <dbReference type="ChEBI" id="CHEBI:15377"/>
        <dbReference type="ChEBI" id="CHEBI:15378"/>
        <dbReference type="ChEBI" id="CHEBI:32372"/>
        <dbReference type="ChEBI" id="CHEBI:136286"/>
        <dbReference type="ChEBI" id="CHEBI:136309"/>
    </reaction>
    <physiologicalReaction direction="left-to-right" evidence="1">
        <dbReference type="Rhea" id="RHEA:52069"/>
    </physiologicalReaction>
</comment>
<dbReference type="AlphaFoldDB" id="A0A2A2K8L0"/>
<dbReference type="InterPro" id="IPR006838">
    <property type="entry name" value="ADTRP_AIG1"/>
</dbReference>
<evidence type="ECO:0000256" key="12">
    <source>
        <dbReference type="ARBA" id="ARBA00048800"/>
    </source>
</evidence>
<comment type="caution">
    <text evidence="18">The sequence shown here is derived from an EMBL/GenBank/DDBJ whole genome shotgun (WGS) entry which is preliminary data.</text>
</comment>
<comment type="catalytic activity">
    <reaction evidence="12">
        <text>9-(9Z-octadecenoyloxy)-octadecanoate + H2O = 9-hydroxy-octadecanoate + (9Z)-octadecenoate + H(+)</text>
        <dbReference type="Rhea" id="RHEA:52048"/>
        <dbReference type="ChEBI" id="CHEBI:15377"/>
        <dbReference type="ChEBI" id="CHEBI:15378"/>
        <dbReference type="ChEBI" id="CHEBI:30823"/>
        <dbReference type="ChEBI" id="CHEBI:136282"/>
        <dbReference type="ChEBI" id="CHEBI:136286"/>
    </reaction>
    <physiologicalReaction direction="left-to-right" evidence="12">
        <dbReference type="Rhea" id="RHEA:52049"/>
    </physiologicalReaction>
</comment>
<dbReference type="Pfam" id="PF04750">
    <property type="entry name" value="Far-17a_AIG1"/>
    <property type="match status" value="1"/>
</dbReference>
<dbReference type="Proteomes" id="UP000218231">
    <property type="component" value="Unassembled WGS sequence"/>
</dbReference>
<evidence type="ECO:0008006" key="20">
    <source>
        <dbReference type="Google" id="ProtNLM"/>
    </source>
</evidence>
<evidence type="ECO:0000313" key="18">
    <source>
        <dbReference type="EMBL" id="PAV70119.1"/>
    </source>
</evidence>
<evidence type="ECO:0000256" key="14">
    <source>
        <dbReference type="ARBA" id="ARBA00049296"/>
    </source>
</evidence>
<feature type="transmembrane region" description="Helical" evidence="17">
    <location>
        <begin position="153"/>
        <end position="173"/>
    </location>
</feature>
<evidence type="ECO:0000256" key="13">
    <source>
        <dbReference type="ARBA" id="ARBA00049221"/>
    </source>
</evidence>
<dbReference type="GO" id="GO:0012505">
    <property type="term" value="C:endomembrane system"/>
    <property type="evidence" value="ECO:0007669"/>
    <property type="project" value="UniProtKB-SubCell"/>
</dbReference>
<evidence type="ECO:0000256" key="6">
    <source>
        <dbReference type="ARBA" id="ARBA00023136"/>
    </source>
</evidence>
<dbReference type="EMBL" id="LIAE01009358">
    <property type="protein sequence ID" value="PAV70119.1"/>
    <property type="molecule type" value="Genomic_DNA"/>
</dbReference>
<comment type="catalytic activity">
    <reaction evidence="7">
        <text>12-hexadecanoyloxy-octadecanoate + H2O = 12-hydroxyoctadecanoate + hexadecanoate + H(+)</text>
        <dbReference type="Rhea" id="RHEA:52056"/>
        <dbReference type="ChEBI" id="CHEBI:7896"/>
        <dbReference type="ChEBI" id="CHEBI:15377"/>
        <dbReference type="ChEBI" id="CHEBI:15378"/>
        <dbReference type="ChEBI" id="CHEBI:83677"/>
        <dbReference type="ChEBI" id="CHEBI:84201"/>
    </reaction>
    <physiologicalReaction direction="left-to-right" evidence="7">
        <dbReference type="Rhea" id="RHEA:52057"/>
    </physiologicalReaction>
</comment>
<comment type="subcellular location">
    <subcellularLocation>
        <location evidence="2">Endomembrane system</location>
        <topology evidence="2">Multi-pass membrane protein</topology>
    </subcellularLocation>
</comment>
<evidence type="ECO:0000256" key="17">
    <source>
        <dbReference type="SAM" id="Phobius"/>
    </source>
</evidence>
<evidence type="ECO:0000256" key="10">
    <source>
        <dbReference type="ARBA" id="ARBA00048680"/>
    </source>
</evidence>
<evidence type="ECO:0000256" key="11">
    <source>
        <dbReference type="ARBA" id="ARBA00048701"/>
    </source>
</evidence>
<evidence type="ECO:0000256" key="3">
    <source>
        <dbReference type="ARBA" id="ARBA00009300"/>
    </source>
</evidence>
<accession>A0A2A2K8L0</accession>
<evidence type="ECO:0000256" key="5">
    <source>
        <dbReference type="ARBA" id="ARBA00022989"/>
    </source>
</evidence>
<comment type="similarity">
    <text evidence="3">Belongs to the AIG1 family.</text>
</comment>
<name>A0A2A2K8L0_9BILA</name>
<proteinExistence type="inferred from homology"/>
<reference evidence="18 19" key="1">
    <citation type="journal article" date="2017" name="Curr. Biol.">
        <title>Genome architecture and evolution of a unichromosomal asexual nematode.</title>
        <authorList>
            <person name="Fradin H."/>
            <person name="Zegar C."/>
            <person name="Gutwein M."/>
            <person name="Lucas J."/>
            <person name="Kovtun M."/>
            <person name="Corcoran D."/>
            <person name="Baugh L.R."/>
            <person name="Kiontke K."/>
            <person name="Gunsalus K."/>
            <person name="Fitch D.H."/>
            <person name="Piano F."/>
        </authorList>
    </citation>
    <scope>NUCLEOTIDE SEQUENCE [LARGE SCALE GENOMIC DNA]</scope>
    <source>
        <strain evidence="18">PF1309</strain>
    </source>
</reference>